<reference evidence="3 4" key="1">
    <citation type="journal article" date="2024" name="Int. J. Syst. Evol. Microbiol.">
        <title>Paenibacillus hexagrammi sp. nov., a novel bacterium isolated from the gut content of Hexagrammos agrammus.</title>
        <authorList>
            <person name="Jung H.K."/>
            <person name="Kim D.G."/>
            <person name="Zin H."/>
            <person name="Park J."/>
            <person name="Jung H."/>
            <person name="Kim Y.O."/>
            <person name="Kong H.J."/>
            <person name="Kim J.W."/>
            <person name="Kim Y.S."/>
        </authorList>
    </citation>
    <scope>NUCLEOTIDE SEQUENCE [LARGE SCALE GENOMIC DNA]</scope>
    <source>
        <strain evidence="3 4">YPD9-1</strain>
    </source>
</reference>
<organism evidence="3 4">
    <name type="scientific">Paenibacillus hexagrammi</name>
    <dbReference type="NCBI Taxonomy" id="2908839"/>
    <lineage>
        <taxon>Bacteria</taxon>
        <taxon>Bacillati</taxon>
        <taxon>Bacillota</taxon>
        <taxon>Bacilli</taxon>
        <taxon>Bacillales</taxon>
        <taxon>Paenibacillaceae</taxon>
        <taxon>Paenibacillus</taxon>
    </lineage>
</organism>
<feature type="transmembrane region" description="Helical" evidence="1">
    <location>
        <begin position="7"/>
        <end position="26"/>
    </location>
</feature>
<evidence type="ECO:0000259" key="2">
    <source>
        <dbReference type="Pfam" id="PF13115"/>
    </source>
</evidence>
<dbReference type="Proteomes" id="UP001649230">
    <property type="component" value="Chromosome"/>
</dbReference>
<keyword evidence="1" id="KW-0812">Transmembrane</keyword>
<evidence type="ECO:0000313" key="3">
    <source>
        <dbReference type="EMBL" id="UJF34939.1"/>
    </source>
</evidence>
<protein>
    <submittedName>
        <fullName evidence="3">FixH family protein</fullName>
    </submittedName>
</protein>
<keyword evidence="1" id="KW-1133">Transmembrane helix</keyword>
<dbReference type="EMBL" id="CP090978">
    <property type="protein sequence ID" value="UJF34939.1"/>
    <property type="molecule type" value="Genomic_DNA"/>
</dbReference>
<gene>
    <name evidence="3" type="ORF">L0M14_07280</name>
</gene>
<dbReference type="RefSeq" id="WP_235121512.1">
    <property type="nucleotide sequence ID" value="NZ_CP090978.1"/>
</dbReference>
<name>A0ABY3SMI6_9BACL</name>
<dbReference type="InterPro" id="IPR032693">
    <property type="entry name" value="YtkA-like_dom"/>
</dbReference>
<keyword evidence="1" id="KW-0472">Membrane</keyword>
<accession>A0ABY3SMI6</accession>
<keyword evidence="4" id="KW-1185">Reference proteome</keyword>
<proteinExistence type="predicted"/>
<sequence length="144" mass="15568">MSILKKSPFAIMCIVGLIFMAVYLIIDQSETSSAAGNEITAVEQAGYSIEVSLGRAPAQILKNNELQVHISDVQGNPVSHATIHFLLKMPHMFCGTFEGTASQTEPGAYQGNAVPLMEGDWEALVDIELNGQTLHVTHPFKAAR</sequence>
<evidence type="ECO:0000313" key="4">
    <source>
        <dbReference type="Proteomes" id="UP001649230"/>
    </source>
</evidence>
<evidence type="ECO:0000256" key="1">
    <source>
        <dbReference type="SAM" id="Phobius"/>
    </source>
</evidence>
<feature type="domain" description="YtkA-like" evidence="2">
    <location>
        <begin position="45"/>
        <end position="122"/>
    </location>
</feature>
<dbReference type="Pfam" id="PF13115">
    <property type="entry name" value="YtkA"/>
    <property type="match status" value="1"/>
</dbReference>